<evidence type="ECO:0000256" key="7">
    <source>
        <dbReference type="ARBA" id="ARBA00022729"/>
    </source>
</evidence>
<dbReference type="SUPFAM" id="SSF52047">
    <property type="entry name" value="RNI-like"/>
    <property type="match status" value="1"/>
</dbReference>
<dbReference type="AlphaFoldDB" id="A0A0D2T825"/>
<keyword evidence="4" id="KW-0597">Phosphoprotein</keyword>
<dbReference type="InterPro" id="IPR013210">
    <property type="entry name" value="LRR_N_plant-typ"/>
</dbReference>
<evidence type="ECO:0000256" key="4">
    <source>
        <dbReference type="ARBA" id="ARBA00022553"/>
    </source>
</evidence>
<evidence type="ECO:0000256" key="8">
    <source>
        <dbReference type="ARBA" id="ARBA00022737"/>
    </source>
</evidence>
<evidence type="ECO:0000256" key="9">
    <source>
        <dbReference type="ARBA" id="ARBA00022989"/>
    </source>
</evidence>
<dbReference type="Pfam" id="PF13855">
    <property type="entry name" value="LRR_8"/>
    <property type="match status" value="3"/>
</dbReference>
<evidence type="ECO:0000256" key="5">
    <source>
        <dbReference type="ARBA" id="ARBA00022614"/>
    </source>
</evidence>
<dbReference type="FunFam" id="3.80.10.10:FF:000383">
    <property type="entry name" value="Leucine-rich repeat receptor protein kinase EMS1"/>
    <property type="match status" value="1"/>
</dbReference>
<dbReference type="FunFam" id="3.80.10.10:FF:000095">
    <property type="entry name" value="LRR receptor-like serine/threonine-protein kinase GSO1"/>
    <property type="match status" value="1"/>
</dbReference>
<dbReference type="Gene3D" id="3.80.10.10">
    <property type="entry name" value="Ribonuclease Inhibitor"/>
    <property type="match status" value="4"/>
</dbReference>
<dbReference type="PANTHER" id="PTHR48063">
    <property type="entry name" value="LRR RECEPTOR-LIKE KINASE"/>
    <property type="match status" value="1"/>
</dbReference>
<dbReference type="OMA" id="INWFYIS"/>
<dbReference type="eggNOG" id="KOG0619">
    <property type="taxonomic scope" value="Eukaryota"/>
</dbReference>
<dbReference type="GO" id="GO:0005886">
    <property type="term" value="C:plasma membrane"/>
    <property type="evidence" value="ECO:0007669"/>
    <property type="project" value="UniProtKB-SubCell"/>
</dbReference>
<dbReference type="InterPro" id="IPR046956">
    <property type="entry name" value="RLP23-like"/>
</dbReference>
<evidence type="ECO:0000256" key="10">
    <source>
        <dbReference type="ARBA" id="ARBA00023136"/>
    </source>
</evidence>
<dbReference type="FunFam" id="3.80.10.10:FF:000041">
    <property type="entry name" value="LRR receptor-like serine/threonine-protein kinase ERECTA"/>
    <property type="match status" value="1"/>
</dbReference>
<dbReference type="PROSITE" id="PS51450">
    <property type="entry name" value="LRR"/>
    <property type="match status" value="1"/>
</dbReference>
<evidence type="ECO:0000256" key="2">
    <source>
        <dbReference type="ARBA" id="ARBA00009592"/>
    </source>
</evidence>
<dbReference type="Proteomes" id="UP000032304">
    <property type="component" value="Chromosome 11"/>
</dbReference>
<dbReference type="Gramene" id="KJB71828">
    <property type="protein sequence ID" value="KJB71828"/>
    <property type="gene ID" value="B456_011G143500"/>
</dbReference>
<keyword evidence="5" id="KW-0433">Leucine-rich repeat</keyword>
<evidence type="ECO:0000256" key="6">
    <source>
        <dbReference type="ARBA" id="ARBA00022692"/>
    </source>
</evidence>
<dbReference type="SUPFAM" id="SSF52058">
    <property type="entry name" value="L domain-like"/>
    <property type="match status" value="2"/>
</dbReference>
<dbReference type="InterPro" id="IPR003591">
    <property type="entry name" value="Leu-rich_rpt_typical-subtyp"/>
</dbReference>
<dbReference type="FunFam" id="3.80.10.10:FF:000111">
    <property type="entry name" value="LRR receptor-like serine/threonine-protein kinase ERECTA"/>
    <property type="match status" value="1"/>
</dbReference>
<dbReference type="InterPro" id="IPR001611">
    <property type="entry name" value="Leu-rich_rpt"/>
</dbReference>
<dbReference type="PRINTS" id="PR00019">
    <property type="entry name" value="LEURICHRPT"/>
</dbReference>
<dbReference type="SMART" id="SM00369">
    <property type="entry name" value="LRR_TYP"/>
    <property type="match status" value="10"/>
</dbReference>
<feature type="transmembrane region" description="Helical" evidence="13">
    <location>
        <begin position="917"/>
        <end position="939"/>
    </location>
</feature>
<keyword evidence="9 13" id="KW-1133">Transmembrane helix</keyword>
<gene>
    <name evidence="15" type="ORF">B456_011G143500</name>
</gene>
<comment type="similarity">
    <text evidence="2">Belongs to the RLP family.</text>
</comment>
<evidence type="ECO:0000256" key="11">
    <source>
        <dbReference type="ARBA" id="ARBA00023170"/>
    </source>
</evidence>
<evidence type="ECO:0000259" key="14">
    <source>
        <dbReference type="Pfam" id="PF08263"/>
    </source>
</evidence>
<dbReference type="InterPro" id="IPR032675">
    <property type="entry name" value="LRR_dom_sf"/>
</dbReference>
<organism evidence="15 16">
    <name type="scientific">Gossypium raimondii</name>
    <name type="common">Peruvian cotton</name>
    <name type="synonym">Gossypium klotzschianum subsp. raimondii</name>
    <dbReference type="NCBI Taxonomy" id="29730"/>
    <lineage>
        <taxon>Eukaryota</taxon>
        <taxon>Viridiplantae</taxon>
        <taxon>Streptophyta</taxon>
        <taxon>Embryophyta</taxon>
        <taxon>Tracheophyta</taxon>
        <taxon>Spermatophyta</taxon>
        <taxon>Magnoliopsida</taxon>
        <taxon>eudicotyledons</taxon>
        <taxon>Gunneridae</taxon>
        <taxon>Pentapetalae</taxon>
        <taxon>rosids</taxon>
        <taxon>malvids</taxon>
        <taxon>Malvales</taxon>
        <taxon>Malvaceae</taxon>
        <taxon>Malvoideae</taxon>
        <taxon>Gossypium</taxon>
    </lineage>
</organism>
<dbReference type="Pfam" id="PF00560">
    <property type="entry name" value="LRR_1"/>
    <property type="match status" value="5"/>
</dbReference>
<evidence type="ECO:0000256" key="13">
    <source>
        <dbReference type="SAM" id="Phobius"/>
    </source>
</evidence>
<evidence type="ECO:0000256" key="3">
    <source>
        <dbReference type="ARBA" id="ARBA00022475"/>
    </source>
</evidence>
<dbReference type="PANTHER" id="PTHR48063:SF112">
    <property type="entry name" value="RECEPTOR LIKE PROTEIN 30-LIKE"/>
    <property type="match status" value="1"/>
</dbReference>
<keyword evidence="7" id="KW-0732">Signal</keyword>
<name>A0A0D2T825_GOSRA</name>
<keyword evidence="16" id="KW-1185">Reference proteome</keyword>
<proteinExistence type="inferred from homology"/>
<keyword evidence="8" id="KW-0677">Repeat</keyword>
<sequence length="1023" mass="113991">MSSNTACPENEKQALLNFKKGLIDAANRLASWDPHHHPDCCRWIGVVCDKRTAHVLSLNLSLPPWDEHTDFKSYRMSKLGGKINPCLSKLKHLRYLDLSNNAFEGLLPYQLGNLSNLESLKLGAYPFSFGLLYVENLQWLSGLSLLKHLDLSWVNLSRASNWLQLINTILPSLDELHLSACQLLPGPSLLNVNLSSLAILDLSFNHFTNQMDVGWVSNLKSLVFLDLVGNDFHGPIPDFLRNMTSLTHLDLSSNYLNSSIPDWLYSFSSLQVLRLPSNQLHGDISSAIGNLTSLNELDLSRNELQGKLPRAMGKLCKLRSINLSGMRLNQDISRILEILSGCSSPRLESLDLASCQLSGQLSDQVGHFKNLATLYLSNNSISGPIPIPFWQLKNLKELFLDDNSISGPISISLGQLANLEWLYIFNNLLEGVVSEKHFANHTKLKYFYGSGNSLVLRANPNWVPPFQILDLDLGSWQIGPSFPLWLRSQKHLEYLDISNSRISDVIPRWFWGLSTQFRDVNLSRNQISGQIPYLPNGPNIFTFVDLSFNNFSGPLPQISMGSNQYMIDLSNNYFSGSLFHFLCYQLNGTITTSFLGIANNLLSGEIPDCWIKWQSLQVLRLDGNRFTGKIPSSMGTLSELQSLNLHNNKLHGEIPLSLKNCTNLLAINLGKNELDGNIPRWLGQDLSNLIILILRSNKFGGNIPDHLCALSSLQILDLAENNLFGSMPRCMSNFSAMVRGNGSRDNIIEYRGLNGPSTLESASIVTKDQLLVYDKTLNLVRLVDFSCNNLSGEIPKEVTSLQGLQTLNLSRNHLIGKIPESIGSMKSLESLDLSQNQLSSSIPESMSSMTFLSHLNLSFNKLTGIIPTSSQLQGFHESSYAGNHLCGSPLKGCKGSGKEPDVRSEAKEISKGQEINWFYISMPLGFVTGFWCVLGPLVISKRNSRLIYETIIYKIANLALERVMIILAKPGKCCEMTIYATCTFDKSSKIGKLTISGELPQMNSKWGTRYFGELELECELGSQ</sequence>
<accession>A0A0D2T825</accession>
<dbReference type="GO" id="GO:0007165">
    <property type="term" value="P:signal transduction"/>
    <property type="evidence" value="ECO:0007669"/>
    <property type="project" value="UniProtKB-ARBA"/>
</dbReference>
<reference evidence="15 16" key="1">
    <citation type="journal article" date="2012" name="Nature">
        <title>Repeated polyploidization of Gossypium genomes and the evolution of spinnable cotton fibres.</title>
        <authorList>
            <person name="Paterson A.H."/>
            <person name="Wendel J.F."/>
            <person name="Gundlach H."/>
            <person name="Guo H."/>
            <person name="Jenkins J."/>
            <person name="Jin D."/>
            <person name="Llewellyn D."/>
            <person name="Showmaker K.C."/>
            <person name="Shu S."/>
            <person name="Udall J."/>
            <person name="Yoo M.J."/>
            <person name="Byers R."/>
            <person name="Chen W."/>
            <person name="Doron-Faigenboim A."/>
            <person name="Duke M.V."/>
            <person name="Gong L."/>
            <person name="Grimwood J."/>
            <person name="Grover C."/>
            <person name="Grupp K."/>
            <person name="Hu G."/>
            <person name="Lee T.H."/>
            <person name="Li J."/>
            <person name="Lin L."/>
            <person name="Liu T."/>
            <person name="Marler B.S."/>
            <person name="Page J.T."/>
            <person name="Roberts A.W."/>
            <person name="Romanel E."/>
            <person name="Sanders W.S."/>
            <person name="Szadkowski E."/>
            <person name="Tan X."/>
            <person name="Tang H."/>
            <person name="Xu C."/>
            <person name="Wang J."/>
            <person name="Wang Z."/>
            <person name="Zhang D."/>
            <person name="Zhang L."/>
            <person name="Ashrafi H."/>
            <person name="Bedon F."/>
            <person name="Bowers J.E."/>
            <person name="Brubaker C.L."/>
            <person name="Chee P.W."/>
            <person name="Das S."/>
            <person name="Gingle A.R."/>
            <person name="Haigler C.H."/>
            <person name="Harker D."/>
            <person name="Hoffmann L.V."/>
            <person name="Hovav R."/>
            <person name="Jones D.C."/>
            <person name="Lemke C."/>
            <person name="Mansoor S."/>
            <person name="ur Rahman M."/>
            <person name="Rainville L.N."/>
            <person name="Rambani A."/>
            <person name="Reddy U.K."/>
            <person name="Rong J.K."/>
            <person name="Saranga Y."/>
            <person name="Scheffler B.E."/>
            <person name="Scheffler J.A."/>
            <person name="Stelly D.M."/>
            <person name="Triplett B.A."/>
            <person name="Van Deynze A."/>
            <person name="Vaslin M.F."/>
            <person name="Waghmare V.N."/>
            <person name="Walford S.A."/>
            <person name="Wright R.J."/>
            <person name="Zaki E.A."/>
            <person name="Zhang T."/>
            <person name="Dennis E.S."/>
            <person name="Mayer K.F."/>
            <person name="Peterson D.G."/>
            <person name="Rokhsar D.S."/>
            <person name="Wang X."/>
            <person name="Schmutz J."/>
        </authorList>
    </citation>
    <scope>NUCLEOTIDE SEQUENCE [LARGE SCALE GENOMIC DNA]</scope>
</reference>
<comment type="subcellular location">
    <subcellularLocation>
        <location evidence="1">Cell membrane</location>
        <topology evidence="1">Single-pass type I membrane protein</topology>
    </subcellularLocation>
</comment>
<protein>
    <recommendedName>
        <fullName evidence="14">Leucine-rich repeat-containing N-terminal plant-type domain-containing protein</fullName>
    </recommendedName>
</protein>
<evidence type="ECO:0000313" key="15">
    <source>
        <dbReference type="EMBL" id="KJB71828.1"/>
    </source>
</evidence>
<dbReference type="STRING" id="29730.A0A0D2T825"/>
<dbReference type="SMART" id="SM00365">
    <property type="entry name" value="LRR_SD22"/>
    <property type="match status" value="6"/>
</dbReference>
<keyword evidence="3" id="KW-1003">Cell membrane</keyword>
<keyword evidence="10 13" id="KW-0472">Membrane</keyword>
<evidence type="ECO:0000313" key="16">
    <source>
        <dbReference type="Proteomes" id="UP000032304"/>
    </source>
</evidence>
<dbReference type="Pfam" id="PF08263">
    <property type="entry name" value="LRRNT_2"/>
    <property type="match status" value="1"/>
</dbReference>
<evidence type="ECO:0000256" key="1">
    <source>
        <dbReference type="ARBA" id="ARBA00004251"/>
    </source>
</evidence>
<evidence type="ECO:0000256" key="12">
    <source>
        <dbReference type="ARBA" id="ARBA00023180"/>
    </source>
</evidence>
<keyword evidence="12" id="KW-0325">Glycoprotein</keyword>
<dbReference type="EMBL" id="CM001750">
    <property type="protein sequence ID" value="KJB71828.1"/>
    <property type="molecule type" value="Genomic_DNA"/>
</dbReference>
<feature type="domain" description="Leucine-rich repeat-containing N-terminal plant-type" evidence="14">
    <location>
        <begin position="9"/>
        <end position="49"/>
    </location>
</feature>
<keyword evidence="6 13" id="KW-0812">Transmembrane</keyword>
<keyword evidence="11" id="KW-0675">Receptor</keyword>